<keyword evidence="3" id="KW-1185">Reference proteome</keyword>
<protein>
    <submittedName>
        <fullName evidence="2">Uncharacterized protein</fullName>
    </submittedName>
</protein>
<reference evidence="2 3" key="1">
    <citation type="submission" date="2021-06" db="EMBL/GenBank/DDBJ databases">
        <title>Caerostris extrusa draft genome.</title>
        <authorList>
            <person name="Kono N."/>
            <person name="Arakawa K."/>
        </authorList>
    </citation>
    <scope>NUCLEOTIDE SEQUENCE [LARGE SCALE GENOMIC DNA]</scope>
</reference>
<organism evidence="2 3">
    <name type="scientific">Caerostris extrusa</name>
    <name type="common">Bark spider</name>
    <name type="synonym">Caerostris bankana</name>
    <dbReference type="NCBI Taxonomy" id="172846"/>
    <lineage>
        <taxon>Eukaryota</taxon>
        <taxon>Metazoa</taxon>
        <taxon>Ecdysozoa</taxon>
        <taxon>Arthropoda</taxon>
        <taxon>Chelicerata</taxon>
        <taxon>Arachnida</taxon>
        <taxon>Araneae</taxon>
        <taxon>Araneomorphae</taxon>
        <taxon>Entelegynae</taxon>
        <taxon>Araneoidea</taxon>
        <taxon>Araneidae</taxon>
        <taxon>Caerostris</taxon>
    </lineage>
</organism>
<name>A0AAV4VXA4_CAEEX</name>
<dbReference type="Proteomes" id="UP001054945">
    <property type="component" value="Unassembled WGS sequence"/>
</dbReference>
<accession>A0AAV4VXA4</accession>
<proteinExistence type="predicted"/>
<feature type="region of interest" description="Disordered" evidence="1">
    <location>
        <begin position="56"/>
        <end position="80"/>
    </location>
</feature>
<comment type="caution">
    <text evidence="2">The sequence shown here is derived from an EMBL/GenBank/DDBJ whole genome shotgun (WGS) entry which is preliminary data.</text>
</comment>
<feature type="compositionally biased region" description="Low complexity" evidence="1">
    <location>
        <begin position="195"/>
        <end position="209"/>
    </location>
</feature>
<feature type="region of interest" description="Disordered" evidence="1">
    <location>
        <begin position="182"/>
        <end position="209"/>
    </location>
</feature>
<evidence type="ECO:0000256" key="1">
    <source>
        <dbReference type="SAM" id="MobiDB-lite"/>
    </source>
</evidence>
<gene>
    <name evidence="2" type="ORF">CEXT_807621</name>
</gene>
<evidence type="ECO:0000313" key="3">
    <source>
        <dbReference type="Proteomes" id="UP001054945"/>
    </source>
</evidence>
<dbReference type="EMBL" id="BPLR01015296">
    <property type="protein sequence ID" value="GIY75066.1"/>
    <property type="molecule type" value="Genomic_DNA"/>
</dbReference>
<evidence type="ECO:0000313" key="2">
    <source>
        <dbReference type="EMBL" id="GIY75066.1"/>
    </source>
</evidence>
<dbReference type="AlphaFoldDB" id="A0AAV4VXA4"/>
<sequence length="254" mass="28609">METSDVQTLSTEFNHKAQEKNLIESAMFLKTNLVSGMTTVYNSLFHKTKIGEVTDKHGVQRKKRSPDPIPMPTKRTKVNDSNNFESDLMYLNRKTNNKNFMECNAKRNDDGKVKFGYVGKNFEKDKSLLKNSTNNDSLLSATDNSQFQSSFVRQILELTNHFNGLPKLCNKDEDKLKEISTTRVTNDSATKESSIKSNSGDDSSNDSDCSFKTAASDLDSSELFSFSDISDSIHKSFNNKNKSTNQKMKLHGPL</sequence>